<feature type="chain" id="PRO_5002096595" description="Glutathione hydrolase" evidence="4">
    <location>
        <begin position="26"/>
        <end position="579"/>
    </location>
</feature>
<dbReference type="GeneID" id="63741545"/>
<evidence type="ECO:0000313" key="5">
    <source>
        <dbReference type="EMBL" id="KHN95041.1"/>
    </source>
</evidence>
<keyword evidence="6" id="KW-1185">Reference proteome</keyword>
<gene>
    <name evidence="5" type="ORF">MAM_07090</name>
</gene>
<comment type="catalytic activity">
    <reaction evidence="3">
        <text>glutathione + H2O = L-cysteinylglycine + L-glutamate</text>
        <dbReference type="Rhea" id="RHEA:28807"/>
        <dbReference type="ChEBI" id="CHEBI:15377"/>
        <dbReference type="ChEBI" id="CHEBI:29985"/>
        <dbReference type="ChEBI" id="CHEBI:57925"/>
        <dbReference type="ChEBI" id="CHEBI:61694"/>
        <dbReference type="EC" id="3.4.19.13"/>
    </reaction>
</comment>
<dbReference type="Gene3D" id="3.60.20.40">
    <property type="match status" value="1"/>
</dbReference>
<organism evidence="5 6">
    <name type="scientific">Metarhizium album (strain ARSEF 1941)</name>
    <dbReference type="NCBI Taxonomy" id="1081103"/>
    <lineage>
        <taxon>Eukaryota</taxon>
        <taxon>Fungi</taxon>
        <taxon>Dikarya</taxon>
        <taxon>Ascomycota</taxon>
        <taxon>Pezizomycotina</taxon>
        <taxon>Sordariomycetes</taxon>
        <taxon>Hypocreomycetidae</taxon>
        <taxon>Hypocreales</taxon>
        <taxon>Clavicipitaceae</taxon>
        <taxon>Metarhizium</taxon>
    </lineage>
</organism>
<dbReference type="PRINTS" id="PR01210">
    <property type="entry name" value="GGTRANSPTASE"/>
</dbReference>
<comment type="function">
    <text evidence="3">Cleaves the gamma-glutamyl peptide bond of glutathione and glutathione conjugates.</text>
</comment>
<dbReference type="EC" id="2.3.2.2" evidence="3"/>
<feature type="signal peptide" evidence="4">
    <location>
        <begin position="1"/>
        <end position="25"/>
    </location>
</feature>
<dbReference type="STRING" id="1081103.A0A0B2WGB0"/>
<dbReference type="GO" id="GO:0005886">
    <property type="term" value="C:plasma membrane"/>
    <property type="evidence" value="ECO:0007669"/>
    <property type="project" value="TreeGrafter"/>
</dbReference>
<comment type="catalytic activity">
    <reaction evidence="3">
        <text>an N-terminal (5-L-glutamyl)-[peptide] + an alpha-amino acid = 5-L-glutamyl amino acid + an N-terminal L-alpha-aminoacyl-[peptide]</text>
        <dbReference type="Rhea" id="RHEA:23904"/>
        <dbReference type="Rhea" id="RHEA-COMP:9780"/>
        <dbReference type="Rhea" id="RHEA-COMP:9795"/>
        <dbReference type="ChEBI" id="CHEBI:77644"/>
        <dbReference type="ChEBI" id="CHEBI:78597"/>
        <dbReference type="ChEBI" id="CHEBI:78599"/>
        <dbReference type="ChEBI" id="CHEBI:78608"/>
        <dbReference type="EC" id="2.3.2.2"/>
    </reaction>
</comment>
<comment type="catalytic activity">
    <reaction evidence="3">
        <text>an S-substituted glutathione + H2O = an S-substituted L-cysteinylglycine + L-glutamate</text>
        <dbReference type="Rhea" id="RHEA:59468"/>
        <dbReference type="ChEBI" id="CHEBI:15377"/>
        <dbReference type="ChEBI" id="CHEBI:29985"/>
        <dbReference type="ChEBI" id="CHEBI:90779"/>
        <dbReference type="ChEBI" id="CHEBI:143103"/>
        <dbReference type="EC" id="3.4.19.13"/>
    </reaction>
</comment>
<dbReference type="AlphaFoldDB" id="A0A0B2WGB0"/>
<dbReference type="GO" id="GO:0103068">
    <property type="term" value="F:leukotriene C4 gamma-glutamyl transferase activity"/>
    <property type="evidence" value="ECO:0007669"/>
    <property type="project" value="UniProtKB-EC"/>
</dbReference>
<dbReference type="SUPFAM" id="SSF56235">
    <property type="entry name" value="N-terminal nucleophile aminohydrolases (Ntn hydrolases)"/>
    <property type="match status" value="1"/>
</dbReference>
<protein>
    <recommendedName>
        <fullName evidence="3">Glutathione hydrolase</fullName>
        <ecNumber evidence="3">2.3.2.2</ecNumber>
        <ecNumber evidence="3">3.4.19.13</ecNumber>
    </recommendedName>
    <alternativeName>
        <fullName evidence="3">Gamma-glutamyltransferase</fullName>
    </alternativeName>
    <alternativeName>
        <fullName evidence="3">Gamma-glutamyltranspeptidase</fullName>
    </alternativeName>
</protein>
<dbReference type="Proteomes" id="UP000030816">
    <property type="component" value="Unassembled WGS sequence"/>
</dbReference>
<dbReference type="NCBIfam" id="TIGR00066">
    <property type="entry name" value="g_glut_trans"/>
    <property type="match status" value="1"/>
</dbReference>
<dbReference type="OrthoDB" id="1081007at2759"/>
<dbReference type="EMBL" id="AZHE01000027">
    <property type="protein sequence ID" value="KHN95041.1"/>
    <property type="molecule type" value="Genomic_DNA"/>
</dbReference>
<dbReference type="PANTHER" id="PTHR11686">
    <property type="entry name" value="GAMMA GLUTAMYL TRANSPEPTIDASE"/>
    <property type="match status" value="1"/>
</dbReference>
<keyword evidence="3" id="KW-0378">Hydrolase</keyword>
<evidence type="ECO:0000256" key="3">
    <source>
        <dbReference type="RuleBase" id="RU368068"/>
    </source>
</evidence>
<dbReference type="UniPathway" id="UPA00204"/>
<dbReference type="InterPro" id="IPR029055">
    <property type="entry name" value="Ntn_hydrolases_N"/>
</dbReference>
<keyword evidence="3" id="KW-0808">Transferase</keyword>
<accession>A0A0B2WGB0</accession>
<dbReference type="RefSeq" id="XP_040676107.1">
    <property type="nucleotide sequence ID" value="XM_040825888.1"/>
</dbReference>
<feature type="binding site" evidence="2">
    <location>
        <position position="482"/>
    </location>
    <ligand>
        <name>L-glutamate</name>
        <dbReference type="ChEBI" id="CHEBI:29985"/>
    </ligand>
</feature>
<evidence type="ECO:0000313" key="6">
    <source>
        <dbReference type="Proteomes" id="UP000030816"/>
    </source>
</evidence>
<name>A0A0B2WGB0_METAS</name>
<feature type="binding site" evidence="2">
    <location>
        <begin position="407"/>
        <end position="409"/>
    </location>
    <ligand>
        <name>L-glutamate</name>
        <dbReference type="ChEBI" id="CHEBI:29985"/>
    </ligand>
</feature>
<comment type="pathway">
    <text evidence="3">Sulfur metabolism; glutathione metabolism.</text>
</comment>
<keyword evidence="3" id="KW-0012">Acyltransferase</keyword>
<evidence type="ECO:0000256" key="4">
    <source>
        <dbReference type="SAM" id="SignalP"/>
    </source>
</evidence>
<dbReference type="EC" id="3.4.19.13" evidence="3"/>
<dbReference type="FunFam" id="3.60.20.40:FF:000008">
    <property type="entry name" value="Gamma-glutamyltranspeptidase (Eurofung)"/>
    <property type="match status" value="1"/>
</dbReference>
<reference evidence="5 6" key="1">
    <citation type="journal article" date="2014" name="Proc. Natl. Acad. Sci. U.S.A.">
        <title>Trajectory and genomic determinants of fungal-pathogen speciation and host adaptation.</title>
        <authorList>
            <person name="Hu X."/>
            <person name="Xiao G."/>
            <person name="Zheng P."/>
            <person name="Shang Y."/>
            <person name="Su Y."/>
            <person name="Zhang X."/>
            <person name="Liu X."/>
            <person name="Zhan S."/>
            <person name="St Leger R.J."/>
            <person name="Wang C."/>
        </authorList>
    </citation>
    <scope>NUCLEOTIDE SEQUENCE [LARGE SCALE GENOMIC DNA]</scope>
    <source>
        <strain evidence="5 6">ARSEF 1941</strain>
    </source>
</reference>
<feature type="binding site" evidence="2">
    <location>
        <position position="105"/>
    </location>
    <ligand>
        <name>L-glutamate</name>
        <dbReference type="ChEBI" id="CHEBI:29985"/>
    </ligand>
</feature>
<keyword evidence="4" id="KW-0732">Signal</keyword>
<proteinExistence type="predicted"/>
<dbReference type="GO" id="GO:0006751">
    <property type="term" value="P:glutathione catabolic process"/>
    <property type="evidence" value="ECO:0007669"/>
    <property type="project" value="UniProtKB-UniRule"/>
</dbReference>
<dbReference type="InterPro" id="IPR000101">
    <property type="entry name" value="GGT_peptidase"/>
</dbReference>
<dbReference type="InterPro" id="IPR043137">
    <property type="entry name" value="GGT_ssub_C"/>
</dbReference>
<dbReference type="GO" id="GO:0036374">
    <property type="term" value="F:glutathione hydrolase activity"/>
    <property type="evidence" value="ECO:0007669"/>
    <property type="project" value="UniProtKB-UniRule"/>
</dbReference>
<feature type="active site" description="Nucleophile" evidence="1">
    <location>
        <position position="389"/>
    </location>
</feature>
<dbReference type="FunFam" id="1.10.246.130:FF:000001">
    <property type="entry name" value="Gamma-glutamyltransferase 5 isoform 1"/>
    <property type="match status" value="1"/>
</dbReference>
<comment type="caution">
    <text evidence="5">The sequence shown here is derived from an EMBL/GenBank/DDBJ whole genome shotgun (WGS) entry which is preliminary data.</text>
</comment>
<dbReference type="HOGENOM" id="CLU_014813_4_0_1"/>
<dbReference type="InterPro" id="IPR043138">
    <property type="entry name" value="GGT_lsub"/>
</dbReference>
<dbReference type="Gene3D" id="1.10.246.130">
    <property type="match status" value="1"/>
</dbReference>
<evidence type="ECO:0000256" key="1">
    <source>
        <dbReference type="PIRSR" id="PIRSR600101-1"/>
    </source>
</evidence>
<sequence>MFLHHVKVILRLLLTTAAVSPVVNSQTQSQCCSHDGPKLGAVASENSICSRIGTRLLEDGGNAVDALVGTVFCVGVTSVYHSGIGGGGFLLLRLPNRTYEFVDFRETAPAAASENMFKGNVNASIFGGLARRGCSSDLVLSGVPGELRGTEYIHKRYGALKWVDVLAPSIKLARFGFPVSQDLVRYMDSTSPNAFLTEDPSWAMDFAPRGCRVRLGETMTRKRYADTLETIANEGADAFYTGSIAKATIRALRAANGTMTLEDLRNYTVALREPVHLTYRGYRLTSTNAPSSGVVALSALNILSGYNDFPDPSRSNLSTHLMDEATKFAYGQRTKLGDPSFVPGLEKYTENMISSKTGDEVRSKIVDQKTFHVSYYDPEGLESLETPGTSHIVAADARGMSVSMTTTVNLLFGSNLMVPETGVVMNNEMNDFSIPGESNAFGYVPSPANFVRPGKRPLSSISPIICETADGRLFFSIGAAGGSRIITANIQNAIHLMDGNMTISDALREPRLHDQLVPSRVSFEYTYNNGTVEHMKSLGYNVTWVAPGQSAAQGLRLLPNGTFEACGEPRQKNSGGFAV</sequence>
<feature type="binding site" evidence="2">
    <location>
        <position position="431"/>
    </location>
    <ligand>
        <name>L-glutamate</name>
        <dbReference type="ChEBI" id="CHEBI:29985"/>
    </ligand>
</feature>
<feature type="binding site" evidence="2">
    <location>
        <begin position="459"/>
        <end position="460"/>
    </location>
    <ligand>
        <name>L-glutamate</name>
        <dbReference type="ChEBI" id="CHEBI:29985"/>
    </ligand>
</feature>
<dbReference type="PANTHER" id="PTHR11686:SF62">
    <property type="entry name" value="GLUTATHIONE HYDROLASE"/>
    <property type="match status" value="1"/>
</dbReference>
<dbReference type="Pfam" id="PF01019">
    <property type="entry name" value="G_glu_transpept"/>
    <property type="match status" value="1"/>
</dbReference>
<evidence type="ECO:0000256" key="2">
    <source>
        <dbReference type="PIRSR" id="PIRSR600101-2"/>
    </source>
</evidence>